<organism evidence="14">
    <name type="scientific">Phallusia mammillata</name>
    <dbReference type="NCBI Taxonomy" id="59560"/>
    <lineage>
        <taxon>Eukaryota</taxon>
        <taxon>Metazoa</taxon>
        <taxon>Chordata</taxon>
        <taxon>Tunicata</taxon>
        <taxon>Ascidiacea</taxon>
        <taxon>Phlebobranchia</taxon>
        <taxon>Ascidiidae</taxon>
        <taxon>Phallusia</taxon>
    </lineage>
</organism>
<evidence type="ECO:0000256" key="6">
    <source>
        <dbReference type="ARBA" id="ARBA00022490"/>
    </source>
</evidence>
<evidence type="ECO:0000256" key="9">
    <source>
        <dbReference type="ARBA" id="ARBA00023212"/>
    </source>
</evidence>
<keyword evidence="8 12" id="KW-0496">Mitochondrion</keyword>
<evidence type="ECO:0000256" key="10">
    <source>
        <dbReference type="ARBA" id="ARBA00023242"/>
    </source>
</evidence>
<name>A0A6F9D7K6_9ASCI</name>
<keyword evidence="7 12" id="KW-0969">Cilium</keyword>
<reference evidence="14" key="1">
    <citation type="submission" date="2020-04" db="EMBL/GenBank/DDBJ databases">
        <authorList>
            <person name="Neveu A P."/>
        </authorList>
    </citation>
    <scope>NUCLEOTIDE SEQUENCE</scope>
    <source>
        <tissue evidence="14">Whole embryo</tissue>
    </source>
</reference>
<keyword evidence="11 12" id="KW-0966">Cell projection</keyword>
<comment type="subcellular location">
    <subcellularLocation>
        <location evidence="1 12">Cytoplasm</location>
        <location evidence="1 12">Cytoskeleton</location>
        <location evidence="1 12">Cilium basal body</location>
    </subcellularLocation>
    <subcellularLocation>
        <location evidence="3 12">Cytoplasm</location>
        <location evidence="3 12">Cytoskeleton</location>
        <location evidence="3 12">Microtubule organizing center</location>
        <location evidence="3 12">Centrosome</location>
    </subcellularLocation>
    <subcellularLocation>
        <location evidence="12">Cytoplasm</location>
    </subcellularLocation>
    <subcellularLocation>
        <location evidence="2 12">Nucleus</location>
    </subcellularLocation>
    <subcellularLocation>
        <location evidence="12">Mitochondrion intermembrane space</location>
    </subcellularLocation>
</comment>
<dbReference type="EMBL" id="LR783041">
    <property type="protein sequence ID" value="CAB3222885.1"/>
    <property type="molecule type" value="mRNA"/>
</dbReference>
<keyword evidence="6 12" id="KW-0963">Cytoplasm</keyword>
<dbReference type="GO" id="GO:0005634">
    <property type="term" value="C:nucleus"/>
    <property type="evidence" value="ECO:0007669"/>
    <property type="project" value="UniProtKB-SubCell"/>
</dbReference>
<dbReference type="Gene3D" id="1.20.1520.10">
    <property type="entry name" value="ADP-ribosylation factor-like 2-binding protein, domain"/>
    <property type="match status" value="1"/>
</dbReference>
<proteinExistence type="evidence at transcript level"/>
<comment type="function">
    <text evidence="12">Plays a role as an effector of the ADP-ribosylation factor-like protein 2, ARL2.</text>
</comment>
<dbReference type="GO" id="GO:0005758">
    <property type="term" value="C:mitochondrial intermembrane space"/>
    <property type="evidence" value="ECO:0007669"/>
    <property type="project" value="UniProtKB-SubCell"/>
</dbReference>
<sequence>MEAIDMSVEEMEFTVELNQMSEESRRFDDIIGTIEEIIMSDTFQEIQHGFMEKYYLEFEDTEENKFIYTDIFQEYSSIIEKYLESELKQRIPWFSMSKFSSSLNSHKDEITEDIFEMFLTFTDFLAFKEMFLDYRSEKEGRNIDLSQNFVVHSLVPACTVTSS</sequence>
<evidence type="ECO:0000256" key="3">
    <source>
        <dbReference type="ARBA" id="ARBA00004300"/>
    </source>
</evidence>
<evidence type="ECO:0000256" key="7">
    <source>
        <dbReference type="ARBA" id="ARBA00023069"/>
    </source>
</evidence>
<dbReference type="PANTHER" id="PTHR15487">
    <property type="entry name" value="ADP-RIBOSYLATION FACTOR-LIKE PROTEIN 2-BINDING PROTEIN"/>
    <property type="match status" value="1"/>
</dbReference>
<dbReference type="Pfam" id="PF11527">
    <property type="entry name" value="ARL2_Bind_BART"/>
    <property type="match status" value="1"/>
</dbReference>
<evidence type="ECO:0000256" key="12">
    <source>
        <dbReference type="RuleBase" id="RU367099"/>
    </source>
</evidence>
<evidence type="ECO:0000256" key="5">
    <source>
        <dbReference type="ARBA" id="ARBA00014849"/>
    </source>
</evidence>
<gene>
    <name evidence="14" type="primary">Arl2bp-003</name>
</gene>
<dbReference type="InterPro" id="IPR038849">
    <property type="entry name" value="ARL2BP"/>
</dbReference>
<dbReference type="GO" id="GO:0005929">
    <property type="term" value="C:cilium"/>
    <property type="evidence" value="ECO:0007669"/>
    <property type="project" value="UniProtKB-UniRule"/>
</dbReference>
<dbReference type="GO" id="GO:0005813">
    <property type="term" value="C:centrosome"/>
    <property type="evidence" value="ECO:0007669"/>
    <property type="project" value="UniProtKB-SubCell"/>
</dbReference>
<accession>A0A6F9D7K6</accession>
<evidence type="ECO:0000256" key="8">
    <source>
        <dbReference type="ARBA" id="ARBA00023128"/>
    </source>
</evidence>
<dbReference type="PANTHER" id="PTHR15487:SF4">
    <property type="entry name" value="ADP-RIBOSYLATION FACTOR-LIKE PROTEIN 2-BINDING PROTEIN"/>
    <property type="match status" value="1"/>
</dbReference>
<dbReference type="InterPro" id="IPR023379">
    <property type="entry name" value="BART_dom"/>
</dbReference>
<dbReference type="InterPro" id="IPR042541">
    <property type="entry name" value="BART_sf"/>
</dbReference>
<keyword evidence="10 12" id="KW-0539">Nucleus</keyword>
<feature type="domain" description="BART" evidence="13">
    <location>
        <begin position="27"/>
        <end position="140"/>
    </location>
</feature>
<evidence type="ECO:0000256" key="2">
    <source>
        <dbReference type="ARBA" id="ARBA00004123"/>
    </source>
</evidence>
<evidence type="ECO:0000259" key="13">
    <source>
        <dbReference type="Pfam" id="PF11527"/>
    </source>
</evidence>
<keyword evidence="9 12" id="KW-0206">Cytoskeleton</keyword>
<protein>
    <recommendedName>
        <fullName evidence="5 12">ADP-ribosylation factor-like protein 2-binding protein</fullName>
        <shortName evidence="12">ARF-like 2-binding protein</shortName>
    </recommendedName>
</protein>
<evidence type="ECO:0000256" key="1">
    <source>
        <dbReference type="ARBA" id="ARBA00004120"/>
    </source>
</evidence>
<dbReference type="GO" id="GO:0051457">
    <property type="term" value="P:maintenance of protein location in nucleus"/>
    <property type="evidence" value="ECO:0007669"/>
    <property type="project" value="TreeGrafter"/>
</dbReference>
<evidence type="ECO:0000313" key="14">
    <source>
        <dbReference type="EMBL" id="CAB3222885.1"/>
    </source>
</evidence>
<dbReference type="AlphaFoldDB" id="A0A6F9D7K6"/>
<comment type="similarity">
    <text evidence="4 12">Belongs to the ARL2BP family.</text>
</comment>
<evidence type="ECO:0000256" key="4">
    <source>
        <dbReference type="ARBA" id="ARBA00009880"/>
    </source>
</evidence>
<evidence type="ECO:0000256" key="11">
    <source>
        <dbReference type="ARBA" id="ARBA00023273"/>
    </source>
</evidence>